<keyword evidence="2" id="KW-1185">Reference proteome</keyword>
<comment type="caution">
    <text evidence="1">The sequence shown here is derived from an EMBL/GenBank/DDBJ whole genome shotgun (WGS) entry which is preliminary data.</text>
</comment>
<accession>A0A397VLQ1</accession>
<protein>
    <submittedName>
        <fullName evidence="1">Uncharacterized protein</fullName>
    </submittedName>
</protein>
<name>A0A397VLQ1_9GLOM</name>
<dbReference type="Gene3D" id="3.80.10.10">
    <property type="entry name" value="Ribonuclease Inhibitor"/>
    <property type="match status" value="1"/>
</dbReference>
<evidence type="ECO:0000313" key="2">
    <source>
        <dbReference type="Proteomes" id="UP000266673"/>
    </source>
</evidence>
<dbReference type="OrthoDB" id="120976at2759"/>
<gene>
    <name evidence="1" type="ORF">C2G38_2243101</name>
</gene>
<reference evidence="1 2" key="1">
    <citation type="submission" date="2018-06" db="EMBL/GenBank/DDBJ databases">
        <title>Comparative genomics reveals the genomic features of Rhizophagus irregularis, R. cerebriforme, R. diaphanum and Gigaspora rosea, and their symbiotic lifestyle signature.</title>
        <authorList>
            <person name="Morin E."/>
            <person name="San Clemente H."/>
            <person name="Chen E.C.H."/>
            <person name="De La Providencia I."/>
            <person name="Hainaut M."/>
            <person name="Kuo A."/>
            <person name="Kohler A."/>
            <person name="Murat C."/>
            <person name="Tang N."/>
            <person name="Roy S."/>
            <person name="Loubradou J."/>
            <person name="Henrissat B."/>
            <person name="Grigoriev I.V."/>
            <person name="Corradi N."/>
            <person name="Roux C."/>
            <person name="Martin F.M."/>
        </authorList>
    </citation>
    <scope>NUCLEOTIDE SEQUENCE [LARGE SCALE GENOMIC DNA]</scope>
    <source>
        <strain evidence="1 2">DAOM 194757</strain>
    </source>
</reference>
<dbReference type="SUPFAM" id="SSF52047">
    <property type="entry name" value="RNI-like"/>
    <property type="match status" value="1"/>
</dbReference>
<evidence type="ECO:0000313" key="1">
    <source>
        <dbReference type="EMBL" id="RIB22778.1"/>
    </source>
</evidence>
<organism evidence="1 2">
    <name type="scientific">Gigaspora rosea</name>
    <dbReference type="NCBI Taxonomy" id="44941"/>
    <lineage>
        <taxon>Eukaryota</taxon>
        <taxon>Fungi</taxon>
        <taxon>Fungi incertae sedis</taxon>
        <taxon>Mucoromycota</taxon>
        <taxon>Glomeromycotina</taxon>
        <taxon>Glomeromycetes</taxon>
        <taxon>Diversisporales</taxon>
        <taxon>Gigasporaceae</taxon>
        <taxon>Gigaspora</taxon>
    </lineage>
</organism>
<dbReference type="Proteomes" id="UP000266673">
    <property type="component" value="Unassembled WGS sequence"/>
</dbReference>
<dbReference type="InterPro" id="IPR032675">
    <property type="entry name" value="LRR_dom_sf"/>
</dbReference>
<dbReference type="AlphaFoldDB" id="A0A397VLQ1"/>
<sequence length="67" mass="7311">METQLHFDFSDCANILKSEGGKSLADTLCKISILTSLDFSVNKLGLEEGKSLADALCKNSHHEIFVP</sequence>
<proteinExistence type="predicted"/>
<dbReference type="EMBL" id="QKWP01000293">
    <property type="protein sequence ID" value="RIB22778.1"/>
    <property type="molecule type" value="Genomic_DNA"/>
</dbReference>